<keyword evidence="2" id="KW-1185">Reference proteome</keyword>
<name>A0A915KJF2_ROMCU</name>
<organism evidence="2 3">
    <name type="scientific">Romanomermis culicivorax</name>
    <name type="common">Nematode worm</name>
    <dbReference type="NCBI Taxonomy" id="13658"/>
    <lineage>
        <taxon>Eukaryota</taxon>
        <taxon>Metazoa</taxon>
        <taxon>Ecdysozoa</taxon>
        <taxon>Nematoda</taxon>
        <taxon>Enoplea</taxon>
        <taxon>Dorylaimia</taxon>
        <taxon>Mermithida</taxon>
        <taxon>Mermithoidea</taxon>
        <taxon>Mermithidae</taxon>
        <taxon>Romanomermis</taxon>
    </lineage>
</organism>
<dbReference type="WBParaSite" id="nRc.2.0.1.t38889-RA">
    <property type="protein sequence ID" value="nRc.2.0.1.t38889-RA"/>
    <property type="gene ID" value="nRc.2.0.1.g38889"/>
</dbReference>
<dbReference type="Proteomes" id="UP000887565">
    <property type="component" value="Unplaced"/>
</dbReference>
<evidence type="ECO:0000256" key="1">
    <source>
        <dbReference type="SAM" id="MobiDB-lite"/>
    </source>
</evidence>
<feature type="region of interest" description="Disordered" evidence="1">
    <location>
        <begin position="1"/>
        <end position="20"/>
    </location>
</feature>
<proteinExistence type="predicted"/>
<dbReference type="AlphaFoldDB" id="A0A915KJF2"/>
<accession>A0A915KJF2</accession>
<evidence type="ECO:0000313" key="2">
    <source>
        <dbReference type="Proteomes" id="UP000887565"/>
    </source>
</evidence>
<evidence type="ECO:0000313" key="3">
    <source>
        <dbReference type="WBParaSite" id="nRc.2.0.1.t38889-RA"/>
    </source>
</evidence>
<sequence>MDHCGHQSEQIASDGRSSCSRQHWGDEMMRCRFVSGEAIIDWYQVVVSAAEPRTGDQKVAQLAAAVAVEEDSTGWRSHACARGEPGGLFRCGTASKFIEYQQSVAVAGMVSIVGTLSNYPSN</sequence>
<protein>
    <submittedName>
        <fullName evidence="3">Uncharacterized protein</fullName>
    </submittedName>
</protein>
<reference evidence="3" key="1">
    <citation type="submission" date="2022-11" db="UniProtKB">
        <authorList>
            <consortium name="WormBaseParasite"/>
        </authorList>
    </citation>
    <scope>IDENTIFICATION</scope>
</reference>
<feature type="compositionally biased region" description="Polar residues" evidence="1">
    <location>
        <begin position="7"/>
        <end position="20"/>
    </location>
</feature>